<accession>A0ABN8EX68</accession>
<keyword evidence="1" id="KW-1133">Transmembrane helix</keyword>
<dbReference type="EMBL" id="CAKLPY010000004">
    <property type="protein sequence ID" value="CAH0997662.1"/>
    <property type="molecule type" value="Genomic_DNA"/>
</dbReference>
<keyword evidence="2" id="KW-0732">Signal</keyword>
<dbReference type="InterPro" id="IPR032809">
    <property type="entry name" value="Put_HupE_UreJ"/>
</dbReference>
<evidence type="ECO:0000256" key="1">
    <source>
        <dbReference type="SAM" id="Phobius"/>
    </source>
</evidence>
<evidence type="ECO:0000313" key="4">
    <source>
        <dbReference type="Proteomes" id="UP000837932"/>
    </source>
</evidence>
<reference evidence="3" key="1">
    <citation type="submission" date="2021-12" db="EMBL/GenBank/DDBJ databases">
        <authorList>
            <person name="Rodrigo-Torres L."/>
            <person name="Arahal R. D."/>
            <person name="Lucena T."/>
        </authorList>
    </citation>
    <scope>NUCLEOTIDE SEQUENCE</scope>
    <source>
        <strain evidence="3">CECT 8858</strain>
    </source>
</reference>
<gene>
    <name evidence="3" type="ORF">EMA8858_03796</name>
</gene>
<evidence type="ECO:0008006" key="5">
    <source>
        <dbReference type="Google" id="ProtNLM"/>
    </source>
</evidence>
<proteinExistence type="predicted"/>
<feature type="transmembrane region" description="Helical" evidence="1">
    <location>
        <begin position="370"/>
        <end position="389"/>
    </location>
</feature>
<feature type="transmembrane region" description="Helical" evidence="1">
    <location>
        <begin position="219"/>
        <end position="236"/>
    </location>
</feature>
<dbReference type="Pfam" id="PF13795">
    <property type="entry name" value="HupE_UreJ_2"/>
    <property type="match status" value="1"/>
</dbReference>
<keyword evidence="1" id="KW-0472">Membrane</keyword>
<protein>
    <recommendedName>
        <fullName evidence="5">HupE/UreJ family protein</fullName>
    </recommendedName>
</protein>
<feature type="signal peptide" evidence="2">
    <location>
        <begin position="1"/>
        <end position="20"/>
    </location>
</feature>
<feature type="transmembrane region" description="Helical" evidence="1">
    <location>
        <begin position="306"/>
        <end position="324"/>
    </location>
</feature>
<keyword evidence="4" id="KW-1185">Reference proteome</keyword>
<comment type="caution">
    <text evidence="3">The sequence shown here is derived from an EMBL/GenBank/DDBJ whole genome shotgun (WGS) entry which is preliminary data.</text>
</comment>
<feature type="transmembrane region" description="Helical" evidence="1">
    <location>
        <begin position="248"/>
        <end position="268"/>
    </location>
</feature>
<name>A0ABN8EX68_9BACT</name>
<sequence length="434" mass="48971">MRFFRKYVFTLLGIITFLCAAIESDAHPMPNSTVLLNIHEKNISGEIQLPLGELQSAIGMRVNDNSTRLIERLGDSLRIYLLKHIRPRTFDGKPWKVSLGSMKLIETKSRLTGDYKELVIAFTMSPPQFYDLRNFYFDYDVIIHQVITHKILIAIKQDFMQGIIDESSNFQEVGAITLDIPSGTVKPFQLSLQQGSLWRGFKSMVLLGIKHISEGTDHLLFLLVLLLPIPLISKFHKWASNRSVRQSLFHILKVVTAFTIGHSIMLLFGTLGWIFLPSKLVEIMIGVSILVSAIHAIKPIFPDKETYIALGFGLIHGLAFANTLENLNLNTTKMALSILGFNIGIELMQLLVIVAVIPWLIVLSRTSFYTVFRLAGAFCAGIAAIGWIIERLFEKQNIITKLIEKTASYAIWLLFVLILGSLIGYFLEKKETSF</sequence>
<evidence type="ECO:0000256" key="2">
    <source>
        <dbReference type="SAM" id="SignalP"/>
    </source>
</evidence>
<organism evidence="3 4">
    <name type="scientific">Emticicia aquatica</name>
    <dbReference type="NCBI Taxonomy" id="1681835"/>
    <lineage>
        <taxon>Bacteria</taxon>
        <taxon>Pseudomonadati</taxon>
        <taxon>Bacteroidota</taxon>
        <taxon>Cytophagia</taxon>
        <taxon>Cytophagales</taxon>
        <taxon>Leadbetterellaceae</taxon>
        <taxon>Emticicia</taxon>
    </lineage>
</organism>
<dbReference type="RefSeq" id="WP_238808471.1">
    <property type="nucleotide sequence ID" value="NZ_CAKLPY010000004.1"/>
</dbReference>
<dbReference type="Proteomes" id="UP000837932">
    <property type="component" value="Unassembled WGS sequence"/>
</dbReference>
<feature type="transmembrane region" description="Helical" evidence="1">
    <location>
        <begin position="409"/>
        <end position="427"/>
    </location>
</feature>
<keyword evidence="1" id="KW-0812">Transmembrane</keyword>
<evidence type="ECO:0000313" key="3">
    <source>
        <dbReference type="EMBL" id="CAH0997662.1"/>
    </source>
</evidence>
<feature type="transmembrane region" description="Helical" evidence="1">
    <location>
        <begin position="336"/>
        <end position="363"/>
    </location>
</feature>
<feature type="chain" id="PRO_5045674417" description="HupE/UreJ family protein" evidence="2">
    <location>
        <begin position="21"/>
        <end position="434"/>
    </location>
</feature>